<gene>
    <name evidence="2" type="ORF">RSPPHO_00708</name>
</gene>
<dbReference type="STRING" id="1150469.RSPPHO_00708"/>
<dbReference type="InterPro" id="IPR052026">
    <property type="entry name" value="ExeA_AAA_ATPase_DNA-bind"/>
</dbReference>
<dbReference type="HOGENOM" id="CLU_099028_0_0_5"/>
<protein>
    <submittedName>
        <fullName evidence="2">Phage transposition protein B, putative</fullName>
    </submittedName>
</protein>
<dbReference type="SUPFAM" id="SSF52540">
    <property type="entry name" value="P-loop containing nucleoside triphosphate hydrolases"/>
    <property type="match status" value="1"/>
</dbReference>
<evidence type="ECO:0000259" key="1">
    <source>
        <dbReference type="Pfam" id="PF13401"/>
    </source>
</evidence>
<sequence length="251" mass="27476">MDMSDQTPPVNTGTIAPLTNVALFGSVVTRIVDRQRHLPGIGLFYGFSGYGKTFAARYAANKHRAYYLEVGESWTKAKFLRALLAELGRQPRGTAADMVEQAIEALALNCRPVIVDECDHVIRRGYLETLREVHDKSGSPFALIGEELSPSLIAQRSERFHNRILVSEAAQPMGADDAAVLARLYHPGLTLTPDLLDVLVRASGGRARRVAVNLQKVADEAAVQGWTRVDAALWGGRELYTGAVPGRRRAE</sequence>
<reference evidence="2 3" key="1">
    <citation type="submission" date="2012-02" db="EMBL/GenBank/DDBJ databases">
        <title>Shotgun genome sequence of Phaeospirillum photometricum DSM 122.</title>
        <authorList>
            <person name="Duquesne K."/>
            <person name="Sturgis J."/>
        </authorList>
    </citation>
    <scope>NUCLEOTIDE SEQUENCE [LARGE SCALE GENOMIC DNA]</scope>
    <source>
        <strain evidence="3">DSM122</strain>
    </source>
</reference>
<proteinExistence type="predicted"/>
<accession>H6SQL9</accession>
<dbReference type="InterPro" id="IPR049945">
    <property type="entry name" value="AAA_22"/>
</dbReference>
<evidence type="ECO:0000313" key="3">
    <source>
        <dbReference type="Proteomes" id="UP000033220"/>
    </source>
</evidence>
<name>H6SQL9_PARPM</name>
<dbReference type="eggNOG" id="COG2842">
    <property type="taxonomic scope" value="Bacteria"/>
</dbReference>
<evidence type="ECO:0000313" key="2">
    <source>
        <dbReference type="EMBL" id="CCG07334.1"/>
    </source>
</evidence>
<dbReference type="PATRIC" id="fig|1150469.3.peg.814"/>
<dbReference type="AlphaFoldDB" id="H6SQL9"/>
<dbReference type="KEGG" id="rpm:RSPPHO_00708"/>
<feature type="domain" description="ORC1/DEAH AAA+ ATPase" evidence="1">
    <location>
        <begin position="38"/>
        <end position="146"/>
    </location>
</feature>
<dbReference type="Gene3D" id="3.40.50.300">
    <property type="entry name" value="P-loop containing nucleotide triphosphate hydrolases"/>
    <property type="match status" value="1"/>
</dbReference>
<dbReference type="Proteomes" id="UP000033220">
    <property type="component" value="Chromosome DSM 122"/>
</dbReference>
<dbReference type="PANTHER" id="PTHR35894">
    <property type="entry name" value="GENERAL SECRETION PATHWAY PROTEIN A-RELATED"/>
    <property type="match status" value="1"/>
</dbReference>
<dbReference type="GO" id="GO:0016887">
    <property type="term" value="F:ATP hydrolysis activity"/>
    <property type="evidence" value="ECO:0007669"/>
    <property type="project" value="InterPro"/>
</dbReference>
<keyword evidence="3" id="KW-1185">Reference proteome</keyword>
<dbReference type="EMBL" id="HE663493">
    <property type="protein sequence ID" value="CCG07334.1"/>
    <property type="molecule type" value="Genomic_DNA"/>
</dbReference>
<dbReference type="Pfam" id="PF13401">
    <property type="entry name" value="AAA_22"/>
    <property type="match status" value="1"/>
</dbReference>
<dbReference type="PANTHER" id="PTHR35894:SF5">
    <property type="entry name" value="MU-LIKE PROPHAGE FLUMU DNA TRANSPOSITION PROTEIN B"/>
    <property type="match status" value="1"/>
</dbReference>
<organism evidence="2 3">
    <name type="scientific">Pararhodospirillum photometricum DSM 122</name>
    <dbReference type="NCBI Taxonomy" id="1150469"/>
    <lineage>
        <taxon>Bacteria</taxon>
        <taxon>Pseudomonadati</taxon>
        <taxon>Pseudomonadota</taxon>
        <taxon>Alphaproteobacteria</taxon>
        <taxon>Rhodospirillales</taxon>
        <taxon>Rhodospirillaceae</taxon>
        <taxon>Pararhodospirillum</taxon>
    </lineage>
</organism>
<dbReference type="InterPro" id="IPR027417">
    <property type="entry name" value="P-loop_NTPase"/>
</dbReference>